<evidence type="ECO:0000256" key="3">
    <source>
        <dbReference type="ARBA" id="ARBA00022692"/>
    </source>
</evidence>
<feature type="transmembrane region" description="Helical" evidence="7">
    <location>
        <begin position="254"/>
        <end position="273"/>
    </location>
</feature>
<dbReference type="GO" id="GO:0008233">
    <property type="term" value="F:peptidase activity"/>
    <property type="evidence" value="ECO:0007669"/>
    <property type="project" value="UniProtKB-KW"/>
</dbReference>
<proteinExistence type="inferred from homology"/>
<feature type="transmembrane region" description="Helical" evidence="7">
    <location>
        <begin position="116"/>
        <end position="143"/>
    </location>
</feature>
<comment type="caution">
    <text evidence="9">The sequence shown here is derived from an EMBL/GenBank/DDBJ whole genome shotgun (WGS) entry which is preliminary data.</text>
</comment>
<dbReference type="InterPro" id="IPR050925">
    <property type="entry name" value="Rhomboid_protease_S54"/>
</dbReference>
<dbReference type="SUPFAM" id="SSF57845">
    <property type="entry name" value="B-box zinc-binding domain"/>
    <property type="match status" value="1"/>
</dbReference>
<keyword evidence="3 7" id="KW-0812">Transmembrane</keyword>
<evidence type="ECO:0000256" key="6">
    <source>
        <dbReference type="ARBA" id="ARBA00023136"/>
    </source>
</evidence>
<feature type="domain" description="Peptidase S54 rhomboid" evidence="8">
    <location>
        <begin position="114"/>
        <end position="245"/>
    </location>
</feature>
<organism evidence="9 10">
    <name type="scientific">Longivirga aurantiaca</name>
    <dbReference type="NCBI Taxonomy" id="1837743"/>
    <lineage>
        <taxon>Bacteria</taxon>
        <taxon>Bacillati</taxon>
        <taxon>Actinomycetota</taxon>
        <taxon>Actinomycetes</taxon>
        <taxon>Sporichthyales</taxon>
        <taxon>Sporichthyaceae</taxon>
        <taxon>Longivirga</taxon>
    </lineage>
</organism>
<comment type="subcellular location">
    <subcellularLocation>
        <location evidence="1">Membrane</location>
        <topology evidence="1">Multi-pass membrane protein</topology>
    </subcellularLocation>
</comment>
<gene>
    <name evidence="9" type="ORF">ACFQGU_17715</name>
</gene>
<evidence type="ECO:0000313" key="9">
    <source>
        <dbReference type="EMBL" id="MFC6239712.1"/>
    </source>
</evidence>
<accession>A0ABW1T617</accession>
<evidence type="ECO:0000256" key="1">
    <source>
        <dbReference type="ARBA" id="ARBA00004141"/>
    </source>
</evidence>
<keyword evidence="5 7" id="KW-1133">Transmembrane helix</keyword>
<dbReference type="Proteomes" id="UP001596138">
    <property type="component" value="Unassembled WGS sequence"/>
</dbReference>
<feature type="transmembrane region" description="Helical" evidence="7">
    <location>
        <begin position="229"/>
        <end position="247"/>
    </location>
</feature>
<dbReference type="PANTHER" id="PTHR43731">
    <property type="entry name" value="RHOMBOID PROTEASE"/>
    <property type="match status" value="1"/>
</dbReference>
<comment type="similarity">
    <text evidence="2">Belongs to the peptidase S54 family.</text>
</comment>
<dbReference type="Gene3D" id="1.20.1540.10">
    <property type="entry name" value="Rhomboid-like"/>
    <property type="match status" value="1"/>
</dbReference>
<feature type="transmembrane region" description="Helical" evidence="7">
    <location>
        <begin position="155"/>
        <end position="174"/>
    </location>
</feature>
<reference evidence="10" key="1">
    <citation type="journal article" date="2019" name="Int. J. Syst. Evol. Microbiol.">
        <title>The Global Catalogue of Microorganisms (GCM) 10K type strain sequencing project: providing services to taxonomists for standard genome sequencing and annotation.</title>
        <authorList>
            <consortium name="The Broad Institute Genomics Platform"/>
            <consortium name="The Broad Institute Genome Sequencing Center for Infectious Disease"/>
            <person name="Wu L."/>
            <person name="Ma J."/>
        </authorList>
    </citation>
    <scope>NUCLEOTIDE SEQUENCE [LARGE SCALE GENOMIC DNA]</scope>
    <source>
        <strain evidence="10">CGMCC 4.7317</strain>
    </source>
</reference>
<dbReference type="SUPFAM" id="SSF144091">
    <property type="entry name" value="Rhomboid-like"/>
    <property type="match status" value="1"/>
</dbReference>
<keyword evidence="6 7" id="KW-0472">Membrane</keyword>
<feature type="transmembrane region" description="Helical" evidence="7">
    <location>
        <begin position="180"/>
        <end position="198"/>
    </location>
</feature>
<sequence>MSTPDPSSAPGVPVCYRHPDRETYIRCAHCNRPICPDCMTSASVGFQCPECIAEARATARPTRSRLGAKVPTKPYVTYSLIVASLIGFGLQYLGGFNAMIYEFGMLPIAIADGNEYYRLITSMFLHGSLLHIGFNMLVLWSLGPSIENLLGHLRYATLYLVAGLGGSVASFWFTGVVTPSIGASGAIYGLFGAWVVIGRRLNLDLTQVLGLIAINIVIGFIVPNVDWRAHLGGLVTGAIVAAVFVYAPRSGRTAVQVVGVLAVLGVLVVATLVRDAAIMADPAVQAVLDQYGQFWKNLDPGLGQ</sequence>
<evidence type="ECO:0000256" key="4">
    <source>
        <dbReference type="ARBA" id="ARBA00022801"/>
    </source>
</evidence>
<dbReference type="PANTHER" id="PTHR43731:SF14">
    <property type="entry name" value="PRESENILIN-ASSOCIATED RHOMBOID-LIKE PROTEIN, MITOCHONDRIAL"/>
    <property type="match status" value="1"/>
</dbReference>
<evidence type="ECO:0000259" key="8">
    <source>
        <dbReference type="Pfam" id="PF01694"/>
    </source>
</evidence>
<protein>
    <submittedName>
        <fullName evidence="9">Rhomboid family intramembrane serine protease</fullName>
    </submittedName>
</protein>
<dbReference type="Pfam" id="PF01694">
    <property type="entry name" value="Rhomboid"/>
    <property type="match status" value="1"/>
</dbReference>
<dbReference type="EMBL" id="JBHSTI010000064">
    <property type="protein sequence ID" value="MFC6239712.1"/>
    <property type="molecule type" value="Genomic_DNA"/>
</dbReference>
<dbReference type="GO" id="GO:0006508">
    <property type="term" value="P:proteolysis"/>
    <property type="evidence" value="ECO:0007669"/>
    <property type="project" value="UniProtKB-KW"/>
</dbReference>
<keyword evidence="4" id="KW-0378">Hydrolase</keyword>
<evidence type="ECO:0000256" key="5">
    <source>
        <dbReference type="ARBA" id="ARBA00022989"/>
    </source>
</evidence>
<dbReference type="RefSeq" id="WP_386769024.1">
    <property type="nucleotide sequence ID" value="NZ_JBHSTI010000064.1"/>
</dbReference>
<evidence type="ECO:0000256" key="7">
    <source>
        <dbReference type="SAM" id="Phobius"/>
    </source>
</evidence>
<evidence type="ECO:0000256" key="2">
    <source>
        <dbReference type="ARBA" id="ARBA00009045"/>
    </source>
</evidence>
<name>A0ABW1T617_9ACTN</name>
<feature type="transmembrane region" description="Helical" evidence="7">
    <location>
        <begin position="205"/>
        <end position="223"/>
    </location>
</feature>
<feature type="transmembrane region" description="Helical" evidence="7">
    <location>
        <begin position="75"/>
        <end position="96"/>
    </location>
</feature>
<keyword evidence="9" id="KW-0645">Protease</keyword>
<keyword evidence="10" id="KW-1185">Reference proteome</keyword>
<evidence type="ECO:0000313" key="10">
    <source>
        <dbReference type="Proteomes" id="UP001596138"/>
    </source>
</evidence>
<dbReference type="InterPro" id="IPR022764">
    <property type="entry name" value="Peptidase_S54_rhomboid_dom"/>
</dbReference>
<dbReference type="InterPro" id="IPR035952">
    <property type="entry name" value="Rhomboid-like_sf"/>
</dbReference>